<gene>
    <name evidence="3" type="ORF">CUROG_06080</name>
</gene>
<dbReference type="GO" id="GO:0003676">
    <property type="term" value="F:nucleic acid binding"/>
    <property type="evidence" value="ECO:0007669"/>
    <property type="project" value="InterPro"/>
</dbReference>
<dbReference type="AlphaFoldDB" id="A0A5J6ZB59"/>
<proteinExistence type="inferred from homology"/>
<evidence type="ECO:0000256" key="2">
    <source>
        <dbReference type="HAMAP-Rule" id="MF_00048"/>
    </source>
</evidence>
<accession>A0A5J6ZB59</accession>
<dbReference type="Gene3D" id="3.40.1350.10">
    <property type="match status" value="1"/>
</dbReference>
<evidence type="ECO:0000256" key="1">
    <source>
        <dbReference type="ARBA" id="ARBA00006738"/>
    </source>
</evidence>
<name>A0A5J6ZB59_9CORY</name>
<dbReference type="NCBIfam" id="NF009150">
    <property type="entry name" value="PRK12497.1-3"/>
    <property type="match status" value="1"/>
</dbReference>
<keyword evidence="4" id="KW-1185">Reference proteome</keyword>
<dbReference type="KEGG" id="cuo:CUROG_06080"/>
<organism evidence="3 4">
    <name type="scientific">Corynebacterium urogenitale</name>
    <dbReference type="NCBI Taxonomy" id="2487892"/>
    <lineage>
        <taxon>Bacteria</taxon>
        <taxon>Bacillati</taxon>
        <taxon>Actinomycetota</taxon>
        <taxon>Actinomycetes</taxon>
        <taxon>Mycobacteriales</taxon>
        <taxon>Corynebacteriaceae</taxon>
        <taxon>Corynebacterium</taxon>
    </lineage>
</organism>
<dbReference type="Proteomes" id="UP000326711">
    <property type="component" value="Chromosome"/>
</dbReference>
<dbReference type="EMBL" id="CP045032">
    <property type="protein sequence ID" value="QFQ02579.1"/>
    <property type="molecule type" value="Genomic_DNA"/>
</dbReference>
<dbReference type="InterPro" id="IPR011856">
    <property type="entry name" value="tRNA_endonuc-like_dom_sf"/>
</dbReference>
<evidence type="ECO:0000313" key="4">
    <source>
        <dbReference type="Proteomes" id="UP000326711"/>
    </source>
</evidence>
<dbReference type="PANTHER" id="PTHR34039">
    <property type="entry name" value="UPF0102 PROTEIN YRAN"/>
    <property type="match status" value="1"/>
</dbReference>
<reference evidence="4" key="1">
    <citation type="submission" date="2019-10" db="EMBL/GenBank/DDBJ databases">
        <title>Complete genome sequence of Corynebacterium urogenitalis DSM 108747, isolated from the genital tract of a cow.</title>
        <authorList>
            <person name="Ruckert C."/>
            <person name="Ballas P."/>
            <person name="Wagener K."/>
            <person name="Drillich M."/>
            <person name="Kaempfer P."/>
            <person name="Busse H.-J."/>
            <person name="Ehling-Schulz M."/>
        </authorList>
    </citation>
    <scope>NUCLEOTIDE SEQUENCE [LARGE SCALE GENOMIC DNA]</scope>
    <source>
        <strain evidence="4">LMM 1652</strain>
    </source>
</reference>
<dbReference type="HAMAP" id="MF_00048">
    <property type="entry name" value="UPF0102"/>
    <property type="match status" value="1"/>
</dbReference>
<dbReference type="Pfam" id="PF02021">
    <property type="entry name" value="UPF0102"/>
    <property type="match status" value="1"/>
</dbReference>
<comment type="similarity">
    <text evidence="1 2">Belongs to the UPF0102 family.</text>
</comment>
<dbReference type="SUPFAM" id="SSF52980">
    <property type="entry name" value="Restriction endonuclease-like"/>
    <property type="match status" value="1"/>
</dbReference>
<evidence type="ECO:0000313" key="3">
    <source>
        <dbReference type="EMBL" id="QFQ02579.1"/>
    </source>
</evidence>
<dbReference type="InterPro" id="IPR003509">
    <property type="entry name" value="UPF0102_YraN-like"/>
</dbReference>
<dbReference type="InterPro" id="IPR011335">
    <property type="entry name" value="Restrct_endonuc-II-like"/>
</dbReference>
<sequence>MSHGYAIVRGMTTRDVGHRGEEIAVQYLEALGWAILDRNWHCRYGELDIVALDREKVVTVVEVKYRSTTTFGGGAAAVTAEKLLKLRRATALWLRERREELRERGLGQAAVAIDVIDVGPQGVRDHVVGCM</sequence>
<dbReference type="PANTHER" id="PTHR34039:SF1">
    <property type="entry name" value="UPF0102 PROTEIN YRAN"/>
    <property type="match status" value="1"/>
</dbReference>
<protein>
    <recommendedName>
        <fullName evidence="2">UPF0102 protein CUROG_06080</fullName>
    </recommendedName>
</protein>